<feature type="domain" description="Duffy-binding-like" evidence="8">
    <location>
        <begin position="329"/>
        <end position="485"/>
    </location>
</feature>
<dbReference type="GO" id="GO:0016020">
    <property type="term" value="C:membrane"/>
    <property type="evidence" value="ECO:0007669"/>
    <property type="project" value="InterPro"/>
</dbReference>
<gene>
    <name evidence="9" type="ORF">PFAG_03834</name>
</gene>
<feature type="compositionally biased region" description="Acidic residues" evidence="2">
    <location>
        <begin position="844"/>
        <end position="862"/>
    </location>
</feature>
<dbReference type="InterPro" id="IPR029210">
    <property type="entry name" value="PfEMP1_NTS"/>
</dbReference>
<feature type="compositionally biased region" description="Acidic residues" evidence="2">
    <location>
        <begin position="1736"/>
        <end position="1749"/>
    </location>
</feature>
<dbReference type="Proteomes" id="UP000030666">
    <property type="component" value="Unassembled WGS sequence"/>
</dbReference>
<dbReference type="InterPro" id="IPR004258">
    <property type="entry name" value="DBL"/>
</dbReference>
<dbReference type="Gene3D" id="1.10.1900.40">
    <property type="entry name" value="Acidic terminal segments, variant surface antigen of PfEMP1"/>
    <property type="match status" value="1"/>
</dbReference>
<dbReference type="Pfam" id="PF05424">
    <property type="entry name" value="Duffy_binding"/>
    <property type="match status" value="2"/>
</dbReference>
<feature type="region of interest" description="Disordered" evidence="2">
    <location>
        <begin position="21"/>
        <end position="46"/>
    </location>
</feature>
<dbReference type="FunFam" id="1.20.1310.20:FF:000001">
    <property type="entry name" value="Erythrocyte membrane protein 1, PfEMP1"/>
    <property type="match status" value="1"/>
</dbReference>
<name>W7FV54_PLAFA</name>
<feature type="compositionally biased region" description="Acidic residues" evidence="2">
    <location>
        <begin position="1706"/>
        <end position="1719"/>
    </location>
</feature>
<dbReference type="InterPro" id="IPR029211">
    <property type="entry name" value="PfEMP1_ATS"/>
</dbReference>
<dbReference type="InterPro" id="IPR041480">
    <property type="entry name" value="CIDR1_gamma"/>
</dbReference>
<feature type="compositionally biased region" description="Low complexity" evidence="2">
    <location>
        <begin position="886"/>
        <end position="899"/>
    </location>
</feature>
<proteinExistence type="predicted"/>
<dbReference type="Pfam" id="PF03011">
    <property type="entry name" value="PFEMP"/>
    <property type="match status" value="2"/>
</dbReference>
<feature type="domain" description="Duffy-antigen binding" evidence="4">
    <location>
        <begin position="116"/>
        <end position="325"/>
    </location>
</feature>
<evidence type="ECO:0000259" key="7">
    <source>
        <dbReference type="Pfam" id="PF18562"/>
    </source>
</evidence>
<dbReference type="Pfam" id="PF18562">
    <property type="entry name" value="CIDR1_gamma"/>
    <property type="match status" value="1"/>
</dbReference>
<dbReference type="FunFam" id="1.20.58.830:FF:000004">
    <property type="entry name" value="Erythrocyte membrane protein 1, PfEMP1"/>
    <property type="match status" value="1"/>
</dbReference>
<evidence type="ECO:0000259" key="4">
    <source>
        <dbReference type="Pfam" id="PF05424"/>
    </source>
</evidence>
<evidence type="ECO:0000259" key="3">
    <source>
        <dbReference type="Pfam" id="PF03011"/>
    </source>
</evidence>
<dbReference type="Pfam" id="PF15447">
    <property type="entry name" value="NTS"/>
    <property type="match status" value="1"/>
</dbReference>
<feature type="region of interest" description="Disordered" evidence="2">
    <location>
        <begin position="811"/>
        <end position="899"/>
    </location>
</feature>
<feature type="compositionally biased region" description="Polar residues" evidence="2">
    <location>
        <begin position="2018"/>
        <end position="2036"/>
    </location>
</feature>
<evidence type="ECO:0000256" key="2">
    <source>
        <dbReference type="SAM" id="MobiDB-lite"/>
    </source>
</evidence>
<protein>
    <recommendedName>
        <fullName evidence="10">Erythrocyte membrane protein 1</fullName>
    </recommendedName>
</protein>
<feature type="region of interest" description="Disordered" evidence="2">
    <location>
        <begin position="413"/>
        <end position="437"/>
    </location>
</feature>
<feature type="region of interest" description="Disordered" evidence="2">
    <location>
        <begin position="1203"/>
        <end position="1254"/>
    </location>
</feature>
<dbReference type="EMBL" id="KE123505">
    <property type="protein sequence ID" value="EUT82458.1"/>
    <property type="molecule type" value="Genomic_DNA"/>
</dbReference>
<feature type="compositionally biased region" description="Polar residues" evidence="2">
    <location>
        <begin position="1230"/>
        <end position="1250"/>
    </location>
</feature>
<dbReference type="InterPro" id="IPR042202">
    <property type="entry name" value="Duffy-ag-bd_sf"/>
</dbReference>
<feature type="region of interest" description="Disordered" evidence="2">
    <location>
        <begin position="1688"/>
        <end position="1801"/>
    </location>
</feature>
<sequence length="2150" mass="242052">MGRSGGGDDIEDGTTNHLLDSIGKIVHDQMKKEAEQRSNGDLKGSLTSATILRETAGTDKPCNLIKDKRDKLAARGDPCGKDGTGKEHRFSKERVAEYDEKKIRDSNKSKGGNNEGECAPYRRLSLCKKNMEKIPTSSTKHDLLLDVCLAAKHEGNSITLNYPKYDEQYPGSGSGSTTCTMLARSFADIGDIIRGKDLYHGKKKRGQTETEREKLEKNLKKIFGNIYNELTTSTSVKKSAEAKKHYEDGAPEFYKLREDWWEENRETVWKAITCDAPDDSKYFRGTCGSGRDARRAPSHCRCENKTGEPQDQVPTYFDYVPQYLRWFEEWAEDFCRKKNKKLKDAKNKCREGQDQSGGERYCDFNGYDCKGTFRGINMYRWDHKCTGCFLSCSHFRTWIDNQKEQFHKQRNKYQNEISVGGGRKKRSTGSSSSSSYDNGYEKKFYDKLQSNGYGSVETFLEKLSKEDVCTKFSEDEGTIDFKSVKSSSTSGDGDGSNKTFSHTTYCQACPLCGVERNGGGGNTKWKRKENMDECPPINLYKPKGSEVGTPINFLYSGDEPTEIAKNLKAFCKTQNGSVPTVVTTGGSVAGGGGASDSQDLYQKWTCYHVKQLEKEIKTNGVNDPDYEKDVTTGGGLCILEKTNGEENGKKQKTFNPFFYYWVVHMLKDSIHWRTEKLDKCINNSNESKACKNNNKCKDNCDCFQRWVKQKKDEWKPIKEHFRKQEGIVQQHGPIKLTHDAVLQTLLKKDLLLQIIQDVHGDTDDIERIGKMLDDDAAAVAAAIAGGENNTTIDKLLEQELKEAEDCLQKQNDCNNKSERENTGGGRIGQPRSPDPKKGESEDHGPDDDDDDDEESDSEEQDANGDQQEPAKDTTVDGETAKESEATETQPAVVPAATTTTPEVTPACDIVDKLFTTTETLKEACPTKYEKGREKFPNWKCVPTTKTTGSETARSRTARSAPESGSNSDKNGAICIPPRRRRLYVGKLEQWANKHNTDKSQAGEASQVQDAASTSTSQTSLLRDAQVELLKAFVESAAVETFFLWHRYKKEWEQKNKPQNGLGGAVGGLDTLDGSKLNLGGDDSDPQKKLQESGTIPLPFLRQMFYTLADYKDILFSGDKGEKSGVKDIITGDKEMEQREKTIKDAIERVLKNGDSQPPSDKTPQQTWWDKNGEAIWNGMICALTYKTDTPSGQTPEHIEKVKEAFFGKDDKPKQNGTYKEKYDYQKVELEQNSGTDGPRSNSLTSTSGDPINNPKLSDFVLRPTYFRYLEEWGETFCKERMKRLKQIKEDCKVDKGARGVQKCSGFGEDCEDQLGDDPTNVSDLKCSTCAGHCRKYRKWIEKKKDEYDKQKSAYEQQKNAYTAQQKTGAESNKDDNEFSRTLGTCTDVGHFLEKLKSGSCKKDSGNENRRDNEKDILNFSQPKETFKQAHNCRPCSQFKIKCENCNSSDGGTKVECNGSNGKKNGSAYITASDIKNGGDSTQEVTMLVSDKFTTKFDGLKEACDGADIFKGFRKEQWECGNFCGYVVCKPKNVSGKANGKNQIITIRGLVAHWVQNFLEDYNRIKHRISHCMEKGEPSNCINGCNKKCNCVKKWISTKKQEWQQIKKQYLEQYKDKGESYPTKTVLEEFKERPVLNKAIKPCGNFDRFETSCGLNDADSSQKKGAKDNDLVLCMIKKLEKKISECKNQHSDKTQTTCGEKSPAHVEEDEEDLLLEEEENTVAQPNICPTEKPAQQEEGEGTCGGEEEDDKKEKGDEEEPENRGVEKLQPQIEPEHKEQPETPAVPSTPAAPRPQPSDNTSDILATTIPFGIALALTSIVFLFLKKKTKSSVGNLFQILQIPKGDHDIPTKLSPNRYIPYDVPNDYSSGDIPFNTQPNTLYFDNNQEKPFITSIHDRNLYTGEEYSYNVNMVNNDNIPINRDNNPYSGIDLINDSLNSNKVDIYDELLKRKENELFGTEHHPKHTNIYNVAKPARDDPITNQINLFHKWLDRHRDMCEKWDTNNKVDILNQLKEEWENDNSNSGNKTSGNITPTSDIPSGKLSDIPSTNKMLNSDVSIQIHIDKPNQVDDNIYLDTYPDKYTVDNINPVDTHTNPNLVGNINPVDQNSNLTFPSNPNPAYDNIYIDHNNEDLPSKVQIEMSVKNGEMAKEK</sequence>
<organism evidence="9">
    <name type="scientific">Plasmodium falciparum Santa Lucia</name>
    <dbReference type="NCBI Taxonomy" id="478859"/>
    <lineage>
        <taxon>Eukaryota</taxon>
        <taxon>Sar</taxon>
        <taxon>Alveolata</taxon>
        <taxon>Apicomplexa</taxon>
        <taxon>Aconoidasida</taxon>
        <taxon>Haemosporida</taxon>
        <taxon>Plasmodiidae</taxon>
        <taxon>Plasmodium</taxon>
        <taxon>Plasmodium (Laverania)</taxon>
    </lineage>
</organism>
<dbReference type="InterPro" id="IPR054595">
    <property type="entry name" value="DBL_C"/>
</dbReference>
<feature type="domain" description="Duffy-binding-like" evidence="8">
    <location>
        <begin position="1271"/>
        <end position="1429"/>
    </location>
</feature>
<dbReference type="SUPFAM" id="SSF140924">
    <property type="entry name" value="Duffy binding domain-like"/>
    <property type="match status" value="4"/>
</dbReference>
<dbReference type="InterPro" id="IPR008602">
    <property type="entry name" value="Duffy-antigen-binding"/>
</dbReference>
<dbReference type="FunFam" id="1.20.58.830:FF:000001">
    <property type="entry name" value="Erythrocyte membrane protein 1, PfEMP1"/>
    <property type="match status" value="1"/>
</dbReference>
<feature type="domain" description="Plasmodium falciparum erythrocyte membrane protein 1 acidic terminal segment" evidence="5">
    <location>
        <begin position="1860"/>
        <end position="2150"/>
    </location>
</feature>
<feature type="compositionally biased region" description="Low complexity" evidence="2">
    <location>
        <begin position="1004"/>
        <end position="1017"/>
    </location>
</feature>
<evidence type="ECO:0008006" key="10">
    <source>
        <dbReference type="Google" id="ProtNLM"/>
    </source>
</evidence>
<feature type="domain" description="Duffy-binding-like" evidence="3">
    <location>
        <begin position="1549"/>
        <end position="1692"/>
    </location>
</feature>
<dbReference type="FunFam" id="1.20.58.1930:FF:000001">
    <property type="entry name" value="Erythrocyte membrane protein 1, PfEMP1"/>
    <property type="match status" value="1"/>
</dbReference>
<evidence type="ECO:0000259" key="6">
    <source>
        <dbReference type="Pfam" id="PF15447"/>
    </source>
</evidence>
<dbReference type="FunFam" id="1.10.1900.40:FF:000001">
    <property type="entry name" value="Erythrocyte membrane protein 1"/>
    <property type="match status" value="1"/>
</dbReference>
<dbReference type="FunFam" id="1.20.58.830:FF:000003">
    <property type="entry name" value="Erythrocyte membrane protein 1, PfEMP1"/>
    <property type="match status" value="1"/>
</dbReference>
<dbReference type="Pfam" id="PF15445">
    <property type="entry name" value="ATS"/>
    <property type="match status" value="1"/>
</dbReference>
<feature type="compositionally biased region" description="Basic and acidic residues" evidence="2">
    <location>
        <begin position="833"/>
        <end position="843"/>
    </location>
</feature>
<feature type="coiled-coil region" evidence="1">
    <location>
        <begin position="1337"/>
        <end position="1364"/>
    </location>
</feature>
<keyword evidence="1" id="KW-0175">Coiled coil</keyword>
<feature type="region of interest" description="Disordered" evidence="2">
    <location>
        <begin position="939"/>
        <end position="974"/>
    </location>
</feature>
<feature type="compositionally biased region" description="Basic and acidic residues" evidence="2">
    <location>
        <begin position="1203"/>
        <end position="1229"/>
    </location>
</feature>
<feature type="domain" description="Duffy-antigen binding" evidence="4">
    <location>
        <begin position="973"/>
        <end position="1198"/>
    </location>
</feature>
<feature type="compositionally biased region" description="Basic and acidic residues" evidence="2">
    <location>
        <begin position="25"/>
        <end position="40"/>
    </location>
</feature>
<feature type="domain" description="Duffy-binding-like" evidence="3">
    <location>
        <begin position="657"/>
        <end position="812"/>
    </location>
</feature>
<evidence type="ECO:0000259" key="5">
    <source>
        <dbReference type="Pfam" id="PF15445"/>
    </source>
</evidence>
<dbReference type="Pfam" id="PF22672">
    <property type="entry name" value="DBL_C"/>
    <property type="match status" value="2"/>
</dbReference>
<feature type="domain" description="Plasmodium falciparum erythrocyte membrane protein-1 N-terminal segment" evidence="6">
    <location>
        <begin position="17"/>
        <end position="50"/>
    </location>
</feature>
<evidence type="ECO:0000259" key="8">
    <source>
        <dbReference type="Pfam" id="PF22672"/>
    </source>
</evidence>
<dbReference type="Gene3D" id="1.20.58.1930">
    <property type="match status" value="1"/>
</dbReference>
<evidence type="ECO:0000256" key="1">
    <source>
        <dbReference type="SAM" id="Coils"/>
    </source>
</evidence>
<dbReference type="GO" id="GO:0046789">
    <property type="term" value="F:host cell surface receptor binding"/>
    <property type="evidence" value="ECO:0007669"/>
    <property type="project" value="InterPro"/>
</dbReference>
<feature type="compositionally biased region" description="Basic and acidic residues" evidence="2">
    <location>
        <begin position="868"/>
        <end position="884"/>
    </location>
</feature>
<dbReference type="Gene3D" id="1.20.1310.20">
    <property type="entry name" value="Duffy-antigen binding domain"/>
    <property type="match status" value="2"/>
</dbReference>
<feature type="domain" description="Cysteine-rich interdomain region 1 gamma" evidence="7">
    <location>
        <begin position="1481"/>
        <end position="1532"/>
    </location>
</feature>
<feature type="region of interest" description="Disordered" evidence="2">
    <location>
        <begin position="2016"/>
        <end position="2046"/>
    </location>
</feature>
<evidence type="ECO:0000313" key="9">
    <source>
        <dbReference type="EMBL" id="EUT82458.1"/>
    </source>
</evidence>
<dbReference type="Gene3D" id="1.20.58.830">
    <property type="match status" value="3"/>
</dbReference>
<dbReference type="InterPro" id="IPR044932">
    <property type="entry name" value="PfEMP1_ATS_sf"/>
</dbReference>
<reference evidence="9" key="1">
    <citation type="submission" date="2013-02" db="EMBL/GenBank/DDBJ databases">
        <title>The Genome Sequence of Plasmodium falciparum Santa Lucia.</title>
        <authorList>
            <consortium name="The Broad Institute Genome Sequencing Platform"/>
            <consortium name="The Broad Institute Genome Sequencing Center for Infectious Disease"/>
            <person name="Neafsey D."/>
            <person name="Cheeseman I."/>
            <person name="Volkman S."/>
            <person name="Adams J."/>
            <person name="Walker B."/>
            <person name="Young S.K."/>
            <person name="Zeng Q."/>
            <person name="Gargeya S."/>
            <person name="Fitzgerald M."/>
            <person name="Haas B."/>
            <person name="Abouelleil A."/>
            <person name="Alvarado L."/>
            <person name="Arachchi H.M."/>
            <person name="Berlin A.M."/>
            <person name="Chapman S.B."/>
            <person name="Dewar J."/>
            <person name="Goldberg J."/>
            <person name="Griggs A."/>
            <person name="Gujja S."/>
            <person name="Hansen M."/>
            <person name="Howarth C."/>
            <person name="Imamovic A."/>
            <person name="Larimer J."/>
            <person name="McCowan C."/>
            <person name="Murphy C."/>
            <person name="Neiman D."/>
            <person name="Pearson M."/>
            <person name="Priest M."/>
            <person name="Roberts A."/>
            <person name="Saif S."/>
            <person name="Shea T."/>
            <person name="Sisk P."/>
            <person name="Sykes S."/>
            <person name="Wortman J."/>
            <person name="Nusbaum C."/>
            <person name="Birren B."/>
        </authorList>
    </citation>
    <scope>NUCLEOTIDE SEQUENCE [LARGE SCALE GENOMIC DNA]</scope>
    <source>
        <strain evidence="9">Santa Lucia</strain>
    </source>
</reference>
<feature type="region of interest" description="Disordered" evidence="2">
    <location>
        <begin position="1072"/>
        <end position="1091"/>
    </location>
</feature>
<accession>W7FV54</accession>
<feature type="compositionally biased region" description="Basic and acidic residues" evidence="2">
    <location>
        <begin position="1750"/>
        <end position="1765"/>
    </location>
</feature>
<feature type="region of interest" description="Disordered" evidence="2">
    <location>
        <begin position="995"/>
        <end position="1017"/>
    </location>
</feature>